<feature type="transmembrane region" description="Helical" evidence="1">
    <location>
        <begin position="12"/>
        <end position="30"/>
    </location>
</feature>
<dbReference type="Proteomes" id="UP000290191">
    <property type="component" value="Unassembled WGS sequence"/>
</dbReference>
<accession>A0A4Q0Y5F9</accession>
<protein>
    <recommendedName>
        <fullName evidence="2">Flavinylation-associated cytochrome domain-containing protein</fullName>
    </recommendedName>
</protein>
<evidence type="ECO:0000313" key="3">
    <source>
        <dbReference type="EMBL" id="RXJ64614.1"/>
    </source>
</evidence>
<keyword evidence="4" id="KW-1185">Reference proteome</keyword>
<feature type="transmembrane region" description="Helical" evidence="1">
    <location>
        <begin position="42"/>
        <end position="59"/>
    </location>
</feature>
<sequence>MKFKLRDIATSSTTVVFFIVGLSGVMLYFKIFDSQVKELHEILGLAFVAAAVLHVFVNWKAMKNYFKKKTFISTSVIVLAISALFISQTFNQGQNPKGLVLKSVINAPINTSLQVLNIDYDSALKKLENRNYKVAKEETIMAIAKANSISPFKVIAIITSK</sequence>
<keyword evidence="1" id="KW-0472">Membrane</keyword>
<dbReference type="OrthoDB" id="328341at2"/>
<name>A0A4Q0Y5F9_9BACT</name>
<dbReference type="RefSeq" id="WP_129081014.1">
    <property type="nucleotide sequence ID" value="NZ_CP041070.1"/>
</dbReference>
<dbReference type="EMBL" id="PDKO01000001">
    <property type="protein sequence ID" value="RXJ64614.1"/>
    <property type="molecule type" value="Genomic_DNA"/>
</dbReference>
<keyword evidence="1" id="KW-1133">Transmembrane helix</keyword>
<dbReference type="STRING" id="877500.GCA_000935065_02472"/>
<proteinExistence type="predicted"/>
<evidence type="ECO:0000256" key="1">
    <source>
        <dbReference type="SAM" id="Phobius"/>
    </source>
</evidence>
<feature type="domain" description="Flavinylation-associated cytochrome" evidence="2">
    <location>
        <begin position="13"/>
        <end position="59"/>
    </location>
</feature>
<comment type="caution">
    <text evidence="3">The sequence shown here is derived from an EMBL/GenBank/DDBJ whole genome shotgun (WGS) entry which is preliminary data.</text>
</comment>
<evidence type="ECO:0000259" key="2">
    <source>
        <dbReference type="Pfam" id="PF14358"/>
    </source>
</evidence>
<dbReference type="InterPro" id="IPR025517">
    <property type="entry name" value="DUF4405"/>
</dbReference>
<dbReference type="Pfam" id="PF14358">
    <property type="entry name" value="DUF4405"/>
    <property type="match status" value="1"/>
</dbReference>
<keyword evidence="1" id="KW-0812">Transmembrane</keyword>
<dbReference type="AlphaFoldDB" id="A0A4Q0Y5F9"/>
<evidence type="ECO:0000313" key="4">
    <source>
        <dbReference type="Proteomes" id="UP000290191"/>
    </source>
</evidence>
<feature type="transmembrane region" description="Helical" evidence="1">
    <location>
        <begin position="71"/>
        <end position="90"/>
    </location>
</feature>
<gene>
    <name evidence="3" type="ORF">CRV06_01255</name>
</gene>
<organism evidence="3 4">
    <name type="scientific">Halarcobacter anaerophilus</name>
    <dbReference type="NCBI Taxonomy" id="877500"/>
    <lineage>
        <taxon>Bacteria</taxon>
        <taxon>Pseudomonadati</taxon>
        <taxon>Campylobacterota</taxon>
        <taxon>Epsilonproteobacteria</taxon>
        <taxon>Campylobacterales</taxon>
        <taxon>Arcobacteraceae</taxon>
        <taxon>Halarcobacter</taxon>
    </lineage>
</organism>
<reference evidence="3 4" key="1">
    <citation type="submission" date="2017-10" db="EMBL/GenBank/DDBJ databases">
        <title>Genomics of the genus Arcobacter.</title>
        <authorList>
            <person name="Perez-Cataluna A."/>
            <person name="Figueras M.J."/>
        </authorList>
    </citation>
    <scope>NUCLEOTIDE SEQUENCE [LARGE SCALE GENOMIC DNA]</scope>
    <source>
        <strain evidence="3 4">DSM 24636</strain>
    </source>
</reference>